<keyword evidence="11" id="KW-1185">Reference proteome</keyword>
<name>A0A1X7AHE3_9GAMM</name>
<evidence type="ECO:0000313" key="10">
    <source>
        <dbReference type="EMBL" id="SMA42592.1"/>
    </source>
</evidence>
<keyword evidence="4" id="KW-0547">Nucleotide-binding</keyword>
<evidence type="ECO:0000259" key="9">
    <source>
        <dbReference type="Pfam" id="PF22700"/>
    </source>
</evidence>
<dbReference type="PANTHER" id="PTHR10977:SF3">
    <property type="entry name" value="DIPHOSPHOMEVALONATE DECARBOXYLASE"/>
    <property type="match status" value="1"/>
</dbReference>
<keyword evidence="6" id="KW-0443">Lipid metabolism</keyword>
<dbReference type="GO" id="GO:0005524">
    <property type="term" value="F:ATP binding"/>
    <property type="evidence" value="ECO:0007669"/>
    <property type="project" value="UniProtKB-KW"/>
</dbReference>
<dbReference type="InterPro" id="IPR029765">
    <property type="entry name" value="Mev_diP_decarb"/>
</dbReference>
<accession>A0A1X7AHE3</accession>
<dbReference type="OrthoDB" id="5498344at2"/>
<dbReference type="InterPro" id="IPR036554">
    <property type="entry name" value="GHMP_kinase_C_sf"/>
</dbReference>
<evidence type="ECO:0000256" key="5">
    <source>
        <dbReference type="ARBA" id="ARBA00022840"/>
    </source>
</evidence>
<proteinExistence type="inferred from homology"/>
<evidence type="ECO:0000256" key="1">
    <source>
        <dbReference type="ARBA" id="ARBA00008831"/>
    </source>
</evidence>
<dbReference type="InterPro" id="IPR053859">
    <property type="entry name" value="MVD-like_N"/>
</dbReference>
<sequence length="334" mass="36021">MLNLTRNDVAARLLADCVPAPVASFEAFAPVNIALCKYWGKRNAALNLPVNDSLSVSLGNKGSTTRVAFLSDAQADEVYLNGSAVNRDSGFYKKVVAHIDLFRGLVPGCLRVDTVNDVATGAGLASSASGFAALTKALSGLYGLGLGDEQLSVLARLGSGSACRSVYDGFVRWHKGVRADGMDSFAKPLPESWPELRVGVLTLTGEEKKTGSREGMQRTVDSALLYGSWPEQAERDIARLEHAIVQRDFTLLGATAEQNAMAMHATMLASWPPLLYWQPESVVALQKVWQLREEGVPVYATMDAGPNVKLLFEANSTDDLAQVFPEMDIIVPFL</sequence>
<dbReference type="PANTHER" id="PTHR10977">
    <property type="entry name" value="DIPHOSPHOMEVALONATE DECARBOXYLASE"/>
    <property type="match status" value="1"/>
</dbReference>
<dbReference type="Pfam" id="PF18376">
    <property type="entry name" value="MDD_C"/>
    <property type="match status" value="1"/>
</dbReference>
<dbReference type="GO" id="GO:0004163">
    <property type="term" value="F:diphosphomevalonate decarboxylase activity"/>
    <property type="evidence" value="ECO:0007669"/>
    <property type="project" value="UniProtKB-EC"/>
</dbReference>
<evidence type="ECO:0000256" key="4">
    <source>
        <dbReference type="ARBA" id="ARBA00022741"/>
    </source>
</evidence>
<keyword evidence="3" id="KW-0444">Lipid biosynthesis</keyword>
<dbReference type="RefSeq" id="WP_087108390.1">
    <property type="nucleotide sequence ID" value="NZ_CBCSCN010000009.1"/>
</dbReference>
<dbReference type="SUPFAM" id="SSF54211">
    <property type="entry name" value="Ribosomal protein S5 domain 2-like"/>
    <property type="match status" value="1"/>
</dbReference>
<reference evidence="10 11" key="1">
    <citation type="submission" date="2017-03" db="EMBL/GenBank/DDBJ databases">
        <authorList>
            <person name="Afonso C.L."/>
            <person name="Miller P.J."/>
            <person name="Scott M.A."/>
            <person name="Spackman E."/>
            <person name="Goraichik I."/>
            <person name="Dimitrov K.M."/>
            <person name="Suarez D.L."/>
            <person name="Swayne D.E."/>
        </authorList>
    </citation>
    <scope>NUCLEOTIDE SEQUENCE [LARGE SCALE GENOMIC DNA]</scope>
    <source>
        <strain evidence="10">SB41UT1</strain>
    </source>
</reference>
<dbReference type="SUPFAM" id="SSF55060">
    <property type="entry name" value="GHMP Kinase, C-terminal domain"/>
    <property type="match status" value="1"/>
</dbReference>
<dbReference type="PIRSF" id="PIRSF015950">
    <property type="entry name" value="Mev_P_decrbx"/>
    <property type="match status" value="1"/>
</dbReference>
<evidence type="ECO:0000313" key="11">
    <source>
        <dbReference type="Proteomes" id="UP000196573"/>
    </source>
</evidence>
<evidence type="ECO:0000259" key="8">
    <source>
        <dbReference type="Pfam" id="PF18376"/>
    </source>
</evidence>
<dbReference type="Proteomes" id="UP000196573">
    <property type="component" value="Unassembled WGS sequence"/>
</dbReference>
<keyword evidence="7" id="KW-0456">Lyase</keyword>
<dbReference type="Pfam" id="PF22700">
    <property type="entry name" value="MVD-like_N"/>
    <property type="match status" value="1"/>
</dbReference>
<evidence type="ECO:0000256" key="7">
    <source>
        <dbReference type="ARBA" id="ARBA00023239"/>
    </source>
</evidence>
<dbReference type="InterPro" id="IPR005935">
    <property type="entry name" value="Mev_decarb"/>
</dbReference>
<dbReference type="EMBL" id="FWPT01000003">
    <property type="protein sequence ID" value="SMA42592.1"/>
    <property type="molecule type" value="Genomic_DNA"/>
</dbReference>
<organism evidence="10 11">
    <name type="scientific">Parendozoicomonas haliclonae</name>
    <dbReference type="NCBI Taxonomy" id="1960125"/>
    <lineage>
        <taxon>Bacteria</taxon>
        <taxon>Pseudomonadati</taxon>
        <taxon>Pseudomonadota</taxon>
        <taxon>Gammaproteobacteria</taxon>
        <taxon>Oceanospirillales</taxon>
        <taxon>Endozoicomonadaceae</taxon>
        <taxon>Parendozoicomonas</taxon>
    </lineage>
</organism>
<evidence type="ECO:0000256" key="6">
    <source>
        <dbReference type="ARBA" id="ARBA00023098"/>
    </source>
</evidence>
<dbReference type="AlphaFoldDB" id="A0A1X7AHE3"/>
<dbReference type="Gene3D" id="3.30.230.10">
    <property type="match status" value="1"/>
</dbReference>
<dbReference type="InterPro" id="IPR014721">
    <property type="entry name" value="Ribsml_uS5_D2-typ_fold_subgr"/>
</dbReference>
<dbReference type="GO" id="GO:0019287">
    <property type="term" value="P:isopentenyl diphosphate biosynthetic process, mevalonate pathway"/>
    <property type="evidence" value="ECO:0007669"/>
    <property type="project" value="InterPro"/>
</dbReference>
<keyword evidence="5" id="KW-0067">ATP-binding</keyword>
<comment type="similarity">
    <text evidence="1">Belongs to the diphosphomevalonate decarboxylase family.</text>
</comment>
<dbReference type="InterPro" id="IPR041431">
    <property type="entry name" value="Mvd1_C"/>
</dbReference>
<gene>
    <name evidence="10" type="ORF">EHSB41UT_01458</name>
</gene>
<evidence type="ECO:0000256" key="3">
    <source>
        <dbReference type="ARBA" id="ARBA00022516"/>
    </source>
</evidence>
<feature type="domain" description="Mvd1 C-terminal" evidence="8">
    <location>
        <begin position="200"/>
        <end position="324"/>
    </location>
</feature>
<evidence type="ECO:0000256" key="2">
    <source>
        <dbReference type="ARBA" id="ARBA00012296"/>
    </source>
</evidence>
<dbReference type="InterPro" id="IPR020568">
    <property type="entry name" value="Ribosomal_Su5_D2-typ_SF"/>
</dbReference>
<dbReference type="Gene3D" id="3.30.70.890">
    <property type="entry name" value="GHMP kinase, C-terminal domain"/>
    <property type="match status" value="1"/>
</dbReference>
<dbReference type="GO" id="GO:0005829">
    <property type="term" value="C:cytosol"/>
    <property type="evidence" value="ECO:0007669"/>
    <property type="project" value="InterPro"/>
</dbReference>
<dbReference type="EC" id="4.1.1.33" evidence="2"/>
<dbReference type="NCBIfam" id="TIGR01240">
    <property type="entry name" value="mevDPdecarb"/>
    <property type="match status" value="1"/>
</dbReference>
<protein>
    <recommendedName>
        <fullName evidence="2">diphosphomevalonate decarboxylase</fullName>
        <ecNumber evidence="2">4.1.1.33</ecNumber>
    </recommendedName>
</protein>
<feature type="domain" description="Diphosphomevalonate decarboxylase-like N-terminal" evidence="9">
    <location>
        <begin position="29"/>
        <end position="186"/>
    </location>
</feature>